<evidence type="ECO:0000256" key="4">
    <source>
        <dbReference type="ARBA" id="ARBA00022475"/>
    </source>
</evidence>
<comment type="similarity">
    <text evidence="2 11">Belongs to the sodium:solute symporter (SSF) (TC 2.A.21) family.</text>
</comment>
<comment type="caution">
    <text evidence="14">The sequence shown here is derived from an EMBL/GenBank/DDBJ whole genome shotgun (WGS) entry which is preliminary data.</text>
</comment>
<dbReference type="GO" id="GO:0015293">
    <property type="term" value="F:symporter activity"/>
    <property type="evidence" value="ECO:0007669"/>
    <property type="project" value="TreeGrafter"/>
</dbReference>
<proteinExistence type="inferred from homology"/>
<evidence type="ECO:0000256" key="11">
    <source>
        <dbReference type="RuleBase" id="RU362091"/>
    </source>
</evidence>
<dbReference type="Pfam" id="PF00474">
    <property type="entry name" value="SSF"/>
    <property type="match status" value="1"/>
</dbReference>
<feature type="chain" id="PRO_5024401699" evidence="13">
    <location>
        <begin position="20"/>
        <end position="169"/>
    </location>
</feature>
<evidence type="ECO:0000256" key="10">
    <source>
        <dbReference type="ARBA" id="ARBA00023201"/>
    </source>
</evidence>
<dbReference type="GO" id="GO:0006814">
    <property type="term" value="P:sodium ion transport"/>
    <property type="evidence" value="ECO:0007669"/>
    <property type="project" value="UniProtKB-KW"/>
</dbReference>
<evidence type="ECO:0000256" key="7">
    <source>
        <dbReference type="ARBA" id="ARBA00023053"/>
    </source>
</evidence>
<organism evidence="14 15">
    <name type="scientific">Armadillidium nasatum</name>
    <dbReference type="NCBI Taxonomy" id="96803"/>
    <lineage>
        <taxon>Eukaryota</taxon>
        <taxon>Metazoa</taxon>
        <taxon>Ecdysozoa</taxon>
        <taxon>Arthropoda</taxon>
        <taxon>Crustacea</taxon>
        <taxon>Multicrustacea</taxon>
        <taxon>Malacostraca</taxon>
        <taxon>Eumalacostraca</taxon>
        <taxon>Peracarida</taxon>
        <taxon>Isopoda</taxon>
        <taxon>Oniscidea</taxon>
        <taxon>Crinocheta</taxon>
        <taxon>Armadillidiidae</taxon>
        <taxon>Armadillidium</taxon>
    </lineage>
</organism>
<keyword evidence="9 12" id="KW-0472">Membrane</keyword>
<dbReference type="EMBL" id="SEYY01025039">
    <property type="protein sequence ID" value="KAB7493712.1"/>
    <property type="molecule type" value="Genomic_DNA"/>
</dbReference>
<keyword evidence="4" id="KW-1003">Cell membrane</keyword>
<dbReference type="PANTHER" id="PTHR42985:SF40">
    <property type="entry name" value="LD47995P-RELATED"/>
    <property type="match status" value="1"/>
</dbReference>
<evidence type="ECO:0000256" key="9">
    <source>
        <dbReference type="ARBA" id="ARBA00023136"/>
    </source>
</evidence>
<dbReference type="InterPro" id="IPR051163">
    <property type="entry name" value="Sodium:Solute_Symporter_SSF"/>
</dbReference>
<feature type="transmembrane region" description="Helical" evidence="12">
    <location>
        <begin position="96"/>
        <end position="116"/>
    </location>
</feature>
<feature type="transmembrane region" description="Helical" evidence="12">
    <location>
        <begin position="122"/>
        <end position="147"/>
    </location>
</feature>
<dbReference type="InterPro" id="IPR038377">
    <property type="entry name" value="Na/Glc_symporter_sf"/>
</dbReference>
<comment type="subcellular location">
    <subcellularLocation>
        <location evidence="1">Cell membrane</location>
        <topology evidence="1">Multi-pass membrane protein</topology>
    </subcellularLocation>
</comment>
<dbReference type="PROSITE" id="PS50283">
    <property type="entry name" value="NA_SOLUT_SYMP_3"/>
    <property type="match status" value="1"/>
</dbReference>
<dbReference type="Gene3D" id="1.20.1730.10">
    <property type="entry name" value="Sodium/glucose cotransporter"/>
    <property type="match status" value="1"/>
</dbReference>
<keyword evidence="15" id="KW-1185">Reference proteome</keyword>
<keyword evidence="5 12" id="KW-0812">Transmembrane</keyword>
<keyword evidence="6 12" id="KW-1133">Transmembrane helix</keyword>
<keyword evidence="10" id="KW-0739">Sodium transport</keyword>
<keyword evidence="13" id="KW-0732">Signal</keyword>
<feature type="transmembrane region" description="Helical" evidence="12">
    <location>
        <begin position="51"/>
        <end position="76"/>
    </location>
</feature>
<evidence type="ECO:0000256" key="13">
    <source>
        <dbReference type="SAM" id="SignalP"/>
    </source>
</evidence>
<evidence type="ECO:0000256" key="3">
    <source>
        <dbReference type="ARBA" id="ARBA00022448"/>
    </source>
</evidence>
<dbReference type="PANTHER" id="PTHR42985">
    <property type="entry name" value="SODIUM-COUPLED MONOCARBOXYLATE TRANSPORTER"/>
    <property type="match status" value="1"/>
</dbReference>
<keyword evidence="7" id="KW-0915">Sodium</keyword>
<feature type="signal peptide" evidence="13">
    <location>
        <begin position="1"/>
        <end position="19"/>
    </location>
</feature>
<evidence type="ECO:0000256" key="12">
    <source>
        <dbReference type="SAM" id="Phobius"/>
    </source>
</evidence>
<reference evidence="14 15" key="1">
    <citation type="journal article" date="2019" name="PLoS Biol.">
        <title>Sex chromosomes control vertical transmission of feminizing Wolbachia symbionts in an isopod.</title>
        <authorList>
            <person name="Becking T."/>
            <person name="Chebbi M.A."/>
            <person name="Giraud I."/>
            <person name="Moumen B."/>
            <person name="Laverre T."/>
            <person name="Caubet Y."/>
            <person name="Peccoud J."/>
            <person name="Gilbert C."/>
            <person name="Cordaux R."/>
        </authorList>
    </citation>
    <scope>NUCLEOTIDE SEQUENCE [LARGE SCALE GENOMIC DNA]</scope>
    <source>
        <strain evidence="14">ANa2</strain>
        <tissue evidence="14">Whole body excluding digestive tract and cuticle</tissue>
    </source>
</reference>
<dbReference type="OrthoDB" id="6606086at2759"/>
<evidence type="ECO:0000313" key="15">
    <source>
        <dbReference type="Proteomes" id="UP000326759"/>
    </source>
</evidence>
<sequence>MSCLIFFCGLVVYATYAGCDPMALGKIKKKDEIITYYVMDKLSLIPGLPGLFVAAIIGAALSTLSSFINSCVALLWKDACLKFDIFKNTSQFYATLINKILSLVVGAVLIGLAIIASNTKHLMELGLICANSLNGPLLGLFLIGFFLPNCNLKGICTGIVGSTVDAQLV</sequence>
<evidence type="ECO:0000256" key="2">
    <source>
        <dbReference type="ARBA" id="ARBA00006434"/>
    </source>
</evidence>
<dbReference type="AlphaFoldDB" id="A0A5N5SIM1"/>
<keyword evidence="8" id="KW-0406">Ion transport</keyword>
<dbReference type="Proteomes" id="UP000326759">
    <property type="component" value="Unassembled WGS sequence"/>
</dbReference>
<dbReference type="InterPro" id="IPR001734">
    <property type="entry name" value="Na/solute_symporter"/>
</dbReference>
<keyword evidence="3" id="KW-0813">Transport</keyword>
<evidence type="ECO:0000256" key="1">
    <source>
        <dbReference type="ARBA" id="ARBA00004651"/>
    </source>
</evidence>
<evidence type="ECO:0000256" key="5">
    <source>
        <dbReference type="ARBA" id="ARBA00022692"/>
    </source>
</evidence>
<evidence type="ECO:0000256" key="6">
    <source>
        <dbReference type="ARBA" id="ARBA00022989"/>
    </source>
</evidence>
<evidence type="ECO:0000256" key="8">
    <source>
        <dbReference type="ARBA" id="ARBA00023065"/>
    </source>
</evidence>
<protein>
    <submittedName>
        <fullName evidence="14">Sodium-coupled monocarboxylate transporter 1</fullName>
    </submittedName>
</protein>
<accession>A0A5N5SIM1</accession>
<name>A0A5N5SIM1_9CRUS</name>
<gene>
    <name evidence="14" type="ORF">Anas_08276</name>
</gene>
<evidence type="ECO:0000313" key="14">
    <source>
        <dbReference type="EMBL" id="KAB7493712.1"/>
    </source>
</evidence>
<dbReference type="GO" id="GO:0005886">
    <property type="term" value="C:plasma membrane"/>
    <property type="evidence" value="ECO:0007669"/>
    <property type="project" value="UniProtKB-SubCell"/>
</dbReference>